<dbReference type="PROSITE" id="PS51352">
    <property type="entry name" value="THIOREDOXIN_2"/>
    <property type="match status" value="1"/>
</dbReference>
<gene>
    <name evidence="7" type="ORF">Rsub_03275</name>
</gene>
<dbReference type="PIRSF" id="PIRSF000303">
    <property type="entry name" value="Glutathion_perox"/>
    <property type="match status" value="1"/>
</dbReference>
<dbReference type="FunFam" id="3.40.30.10:FF:000010">
    <property type="entry name" value="Glutathione peroxidase"/>
    <property type="match status" value="1"/>
</dbReference>
<dbReference type="AlphaFoldDB" id="A0A2V0NTZ0"/>
<protein>
    <recommendedName>
        <fullName evidence="5">Glutathione peroxidase</fullName>
    </recommendedName>
</protein>
<keyword evidence="3 5" id="KW-0560">Oxidoreductase</keyword>
<dbReference type="InterPro" id="IPR013766">
    <property type="entry name" value="Thioredoxin_domain"/>
</dbReference>
<sequence length="197" mass="21650">MLSSTMRPVGLRAARTQRASTVRPRVFQGLFKQASTEEGFYAFNVKDIDGKNVKLSQFKGKVVLVVNTASACGFTPQYAELQGIYEKYAKQGFTVLGFPCNQFGAQEPGSNNQVKSFAKSQYDVSFPLFSKVEVNGASADPLFDFLKSEKAGIFGTQDIKWNFSKFLVDKEGNVVGRYAPTTTPGSLEKEIQKLLAA</sequence>
<organism evidence="7 8">
    <name type="scientific">Raphidocelis subcapitata</name>
    <dbReference type="NCBI Taxonomy" id="307507"/>
    <lineage>
        <taxon>Eukaryota</taxon>
        <taxon>Viridiplantae</taxon>
        <taxon>Chlorophyta</taxon>
        <taxon>core chlorophytes</taxon>
        <taxon>Chlorophyceae</taxon>
        <taxon>CS clade</taxon>
        <taxon>Sphaeropleales</taxon>
        <taxon>Selenastraceae</taxon>
        <taxon>Raphidocelis</taxon>
    </lineage>
</organism>
<dbReference type="PROSITE" id="PS51355">
    <property type="entry name" value="GLUTATHIONE_PEROXID_3"/>
    <property type="match status" value="1"/>
</dbReference>
<feature type="active site" evidence="4">
    <location>
        <position position="72"/>
    </location>
</feature>
<comment type="caution">
    <text evidence="7">The sequence shown here is derived from an EMBL/GenBank/DDBJ whole genome shotgun (WGS) entry which is preliminary data.</text>
</comment>
<dbReference type="PROSITE" id="PS00460">
    <property type="entry name" value="GLUTATHIONE_PEROXID_1"/>
    <property type="match status" value="1"/>
</dbReference>
<dbReference type="InParanoid" id="A0A2V0NTZ0"/>
<dbReference type="GO" id="GO:0006979">
    <property type="term" value="P:response to oxidative stress"/>
    <property type="evidence" value="ECO:0007669"/>
    <property type="project" value="InterPro"/>
</dbReference>
<feature type="domain" description="Thioredoxin" evidence="6">
    <location>
        <begin position="34"/>
        <end position="196"/>
    </location>
</feature>
<evidence type="ECO:0000256" key="2">
    <source>
        <dbReference type="ARBA" id="ARBA00022559"/>
    </source>
</evidence>
<keyword evidence="8" id="KW-1185">Reference proteome</keyword>
<dbReference type="InterPro" id="IPR029759">
    <property type="entry name" value="GPX_AS"/>
</dbReference>
<dbReference type="Proteomes" id="UP000247498">
    <property type="component" value="Unassembled WGS sequence"/>
</dbReference>
<evidence type="ECO:0000256" key="3">
    <source>
        <dbReference type="ARBA" id="ARBA00023002"/>
    </source>
</evidence>
<dbReference type="PANTHER" id="PTHR11592:SF78">
    <property type="entry name" value="GLUTATHIONE PEROXIDASE"/>
    <property type="match status" value="1"/>
</dbReference>
<dbReference type="InterPro" id="IPR000889">
    <property type="entry name" value="Glutathione_peroxidase"/>
</dbReference>
<dbReference type="InterPro" id="IPR036249">
    <property type="entry name" value="Thioredoxin-like_sf"/>
</dbReference>
<evidence type="ECO:0000256" key="5">
    <source>
        <dbReference type="RuleBase" id="RU000499"/>
    </source>
</evidence>
<dbReference type="FunCoup" id="A0A2V0NTZ0">
    <property type="interactions" value="1847"/>
</dbReference>
<evidence type="ECO:0000259" key="6">
    <source>
        <dbReference type="PROSITE" id="PS51352"/>
    </source>
</evidence>
<reference evidence="7 8" key="1">
    <citation type="journal article" date="2018" name="Sci. Rep.">
        <title>Raphidocelis subcapitata (=Pseudokirchneriella subcapitata) provides an insight into genome evolution and environmental adaptations in the Sphaeropleales.</title>
        <authorList>
            <person name="Suzuki S."/>
            <person name="Yamaguchi H."/>
            <person name="Nakajima N."/>
            <person name="Kawachi M."/>
        </authorList>
    </citation>
    <scope>NUCLEOTIDE SEQUENCE [LARGE SCALE GENOMIC DNA]</scope>
    <source>
        <strain evidence="7 8">NIES-35</strain>
    </source>
</reference>
<dbReference type="Gene3D" id="3.40.30.10">
    <property type="entry name" value="Glutaredoxin"/>
    <property type="match status" value="1"/>
</dbReference>
<dbReference type="OrthoDB" id="446890at2759"/>
<dbReference type="InterPro" id="IPR029760">
    <property type="entry name" value="GPX_CS"/>
</dbReference>
<dbReference type="CDD" id="cd00340">
    <property type="entry name" value="GSH_Peroxidase"/>
    <property type="match status" value="1"/>
</dbReference>
<dbReference type="GO" id="GO:0004601">
    <property type="term" value="F:peroxidase activity"/>
    <property type="evidence" value="ECO:0007669"/>
    <property type="project" value="UniProtKB-KW"/>
</dbReference>
<accession>A0A2V0NTZ0</accession>
<evidence type="ECO:0000256" key="1">
    <source>
        <dbReference type="ARBA" id="ARBA00006926"/>
    </source>
</evidence>
<dbReference type="PROSITE" id="PS00763">
    <property type="entry name" value="GLUTATHIONE_PEROXID_2"/>
    <property type="match status" value="1"/>
</dbReference>
<name>A0A2V0NTZ0_9CHLO</name>
<dbReference type="Pfam" id="PF00255">
    <property type="entry name" value="GSHPx"/>
    <property type="match status" value="1"/>
</dbReference>
<proteinExistence type="inferred from homology"/>
<keyword evidence="2 5" id="KW-0575">Peroxidase</keyword>
<dbReference type="EMBL" id="BDRX01000015">
    <property type="protein sequence ID" value="GBF90142.1"/>
    <property type="molecule type" value="Genomic_DNA"/>
</dbReference>
<dbReference type="STRING" id="307507.A0A2V0NTZ0"/>
<evidence type="ECO:0000256" key="4">
    <source>
        <dbReference type="PIRSR" id="PIRSR000303-1"/>
    </source>
</evidence>
<dbReference type="SUPFAM" id="SSF52833">
    <property type="entry name" value="Thioredoxin-like"/>
    <property type="match status" value="1"/>
</dbReference>
<evidence type="ECO:0000313" key="7">
    <source>
        <dbReference type="EMBL" id="GBF90142.1"/>
    </source>
</evidence>
<dbReference type="PANTHER" id="PTHR11592">
    <property type="entry name" value="GLUTATHIONE PEROXIDASE"/>
    <property type="match status" value="1"/>
</dbReference>
<evidence type="ECO:0000313" key="8">
    <source>
        <dbReference type="Proteomes" id="UP000247498"/>
    </source>
</evidence>
<comment type="similarity">
    <text evidence="1 5">Belongs to the glutathione peroxidase family.</text>
</comment>
<dbReference type="PRINTS" id="PR01011">
    <property type="entry name" value="GLUTPROXDASE"/>
</dbReference>